<dbReference type="SUPFAM" id="SSF48452">
    <property type="entry name" value="TPR-like"/>
    <property type="match status" value="1"/>
</dbReference>
<evidence type="ECO:0000256" key="2">
    <source>
        <dbReference type="ARBA" id="ARBA00034247"/>
    </source>
</evidence>
<feature type="domain" description="GGDEF" evidence="4">
    <location>
        <begin position="407"/>
        <end position="536"/>
    </location>
</feature>
<dbReference type="STRING" id="857265.WG78_18990"/>
<evidence type="ECO:0000313" key="6">
    <source>
        <dbReference type="Proteomes" id="UP000037939"/>
    </source>
</evidence>
<dbReference type="InterPro" id="IPR050469">
    <property type="entry name" value="Diguanylate_Cyclase"/>
</dbReference>
<protein>
    <recommendedName>
        <fullName evidence="1">diguanylate cyclase</fullName>
        <ecNumber evidence="1">2.7.7.65</ecNumber>
    </recommendedName>
</protein>
<dbReference type="InterPro" id="IPR029787">
    <property type="entry name" value="Nucleotide_cyclase"/>
</dbReference>
<dbReference type="GO" id="GO:0052621">
    <property type="term" value="F:diguanylate cyclase activity"/>
    <property type="evidence" value="ECO:0007669"/>
    <property type="project" value="UniProtKB-EC"/>
</dbReference>
<keyword evidence="3" id="KW-0175">Coiled coil</keyword>
<keyword evidence="6" id="KW-1185">Reference proteome</keyword>
<dbReference type="InterPro" id="IPR000160">
    <property type="entry name" value="GGDEF_dom"/>
</dbReference>
<dbReference type="CDD" id="cd01949">
    <property type="entry name" value="GGDEF"/>
    <property type="match status" value="1"/>
</dbReference>
<dbReference type="NCBIfam" id="TIGR00254">
    <property type="entry name" value="GGDEF"/>
    <property type="match status" value="1"/>
</dbReference>
<evidence type="ECO:0000313" key="5">
    <source>
        <dbReference type="EMBL" id="KPC49972.1"/>
    </source>
</evidence>
<dbReference type="AlphaFoldDB" id="A0A0N0XIB4"/>
<dbReference type="PANTHER" id="PTHR45138:SF9">
    <property type="entry name" value="DIGUANYLATE CYCLASE DGCM-RELATED"/>
    <property type="match status" value="1"/>
</dbReference>
<dbReference type="Gene3D" id="1.25.40.10">
    <property type="entry name" value="Tetratricopeptide repeat domain"/>
    <property type="match status" value="2"/>
</dbReference>
<dbReference type="Gene3D" id="3.30.70.270">
    <property type="match status" value="1"/>
</dbReference>
<sequence>MSLEQTSLLDAELDRVRLFLKSAPDEARRAALDIAEEASVLRARKTLTRAQLYHALALSWEGEDAATGMLEKAIDLARRQRLIADLPMALDRAADLALMHGHFDMAMRHWVECLEYAMQTQDTAMCVCGHLGVGKIYYALEDYEQAKTHHLRSAGYGLAFYDPTIYSAIYLCLATDYLRLGQVPSAFVALKIAHDALPEVHGFETWHVELSVYYAEAHAASGHAAEAQRWLSQALALSHDAGPLFRWSRALALLAHGTFLARNSDAEDAIVSLHEALEFANAVNASWQVLQAHRLLYQLYKDSAQHELALNHHRSLHQCQITLQQRAREQRLQRVTQRRLHKLEQRMELEQARHENHHLMARVQTHEQTIQNLASAAQTDPLTGAWNRRALEDRLQALHAEARGLQQAMAVLMIDLDHFKDINDRFTHLVGDKVLQQVVKLIGQTCRNNEFIARYGGEEFTLLLPGATLEAASHVAERVRHAVADYDWSTLDAALQVTVSIGAAALRTDEPHQALLARADMALYAAKRAGRNRINS</sequence>
<dbReference type="OrthoDB" id="8522032at2"/>
<keyword evidence="5" id="KW-0808">Transferase</keyword>
<evidence type="ECO:0000256" key="3">
    <source>
        <dbReference type="SAM" id="Coils"/>
    </source>
</evidence>
<dbReference type="FunFam" id="3.30.70.270:FF:000001">
    <property type="entry name" value="Diguanylate cyclase domain protein"/>
    <property type="match status" value="1"/>
</dbReference>
<dbReference type="EMBL" id="LAQT01000033">
    <property type="protein sequence ID" value="KPC49972.1"/>
    <property type="molecule type" value="Genomic_DNA"/>
</dbReference>
<comment type="catalytic activity">
    <reaction evidence="2">
        <text>2 GTP = 3',3'-c-di-GMP + 2 diphosphate</text>
        <dbReference type="Rhea" id="RHEA:24898"/>
        <dbReference type="ChEBI" id="CHEBI:33019"/>
        <dbReference type="ChEBI" id="CHEBI:37565"/>
        <dbReference type="ChEBI" id="CHEBI:58805"/>
        <dbReference type="EC" id="2.7.7.65"/>
    </reaction>
</comment>
<gene>
    <name evidence="5" type="primary">ycdT_1</name>
    <name evidence="5" type="ORF">WG78_18990</name>
</gene>
<evidence type="ECO:0000256" key="1">
    <source>
        <dbReference type="ARBA" id="ARBA00012528"/>
    </source>
</evidence>
<reference evidence="5 6" key="1">
    <citation type="submission" date="2015-07" db="EMBL/GenBank/DDBJ databases">
        <title>Draft genome sequence of the Amantichitinum ursilacus IGB-41, a new chitin-degrading bacterium.</title>
        <authorList>
            <person name="Kirstahler P."/>
            <person name="Guenther M."/>
            <person name="Grumaz C."/>
            <person name="Rupp S."/>
            <person name="Zibek S."/>
            <person name="Sohn K."/>
        </authorList>
    </citation>
    <scope>NUCLEOTIDE SEQUENCE [LARGE SCALE GENOMIC DNA]</scope>
    <source>
        <strain evidence="5 6">IGB-41</strain>
    </source>
</reference>
<dbReference type="EC" id="2.7.7.65" evidence="1"/>
<accession>A0A0N0XIB4</accession>
<name>A0A0N0XIB4_9NEIS</name>
<evidence type="ECO:0000259" key="4">
    <source>
        <dbReference type="PROSITE" id="PS50887"/>
    </source>
</evidence>
<comment type="caution">
    <text evidence="5">The sequence shown here is derived from an EMBL/GenBank/DDBJ whole genome shotgun (WGS) entry which is preliminary data.</text>
</comment>
<dbReference type="Pfam" id="PF00990">
    <property type="entry name" value="GGDEF"/>
    <property type="match status" value="1"/>
</dbReference>
<dbReference type="SUPFAM" id="SSF55073">
    <property type="entry name" value="Nucleotide cyclase"/>
    <property type="match status" value="1"/>
</dbReference>
<dbReference type="RefSeq" id="WP_053939385.1">
    <property type="nucleotide sequence ID" value="NZ_LAQT01000033.1"/>
</dbReference>
<dbReference type="Proteomes" id="UP000037939">
    <property type="component" value="Unassembled WGS sequence"/>
</dbReference>
<proteinExistence type="predicted"/>
<dbReference type="InterPro" id="IPR011990">
    <property type="entry name" value="TPR-like_helical_dom_sf"/>
</dbReference>
<organism evidence="5 6">
    <name type="scientific">Amantichitinum ursilacus</name>
    <dbReference type="NCBI Taxonomy" id="857265"/>
    <lineage>
        <taxon>Bacteria</taxon>
        <taxon>Pseudomonadati</taxon>
        <taxon>Pseudomonadota</taxon>
        <taxon>Betaproteobacteria</taxon>
        <taxon>Neisseriales</taxon>
        <taxon>Chitinibacteraceae</taxon>
        <taxon>Amantichitinum</taxon>
    </lineage>
</organism>
<feature type="coiled-coil region" evidence="3">
    <location>
        <begin position="333"/>
        <end position="408"/>
    </location>
</feature>
<dbReference type="InterPro" id="IPR043128">
    <property type="entry name" value="Rev_trsase/Diguanyl_cyclase"/>
</dbReference>
<keyword evidence="5" id="KW-0548">Nucleotidyltransferase</keyword>
<dbReference type="PANTHER" id="PTHR45138">
    <property type="entry name" value="REGULATORY COMPONENTS OF SENSORY TRANSDUCTION SYSTEM"/>
    <property type="match status" value="1"/>
</dbReference>
<dbReference type="SMART" id="SM00267">
    <property type="entry name" value="GGDEF"/>
    <property type="match status" value="1"/>
</dbReference>
<dbReference type="PROSITE" id="PS50887">
    <property type="entry name" value="GGDEF"/>
    <property type="match status" value="1"/>
</dbReference>